<gene>
    <name evidence="8" type="ORF">PCOR1329_LOCUS11751</name>
</gene>
<evidence type="ECO:0000256" key="5">
    <source>
        <dbReference type="ARBA" id="ARBA00022679"/>
    </source>
</evidence>
<dbReference type="InterPro" id="IPR033195">
    <property type="entry name" value="AmidinoTrfase"/>
</dbReference>
<sequence length="417" mass="46422">MLARWLRGGARGQACRRFSSAAGQRVVWAWNEFDPLEEVIVGIADGSAVPPDEPGHMSKVWHLPGTIADMGKMRPADKVQKAGAELDNFAAVLEARGITVRRPAKMPNTAVTAPLWESPVMNGWTCPRDTLLVVGNEIIEAPLCWRSRAYEKFAYRHKGAEAEHAGAAVHVAPPATIGSIPDELFRPGYNEPGMTMERRLEQMARREFVTVDGVEPVFDAADAIRCGRDVFVLHSHTCNVLGFEWLKRHLALRGVRTHLVTMPTVHNPSHIDASIMPLRPPVGNERGVMLVAPPVADSPMVGLFAENRWDILRCPEPDDWMSRDPDYKGKSSKWIAINVLALDNETVVVAEHDEALIKALEERHFKCVAIPFKNVIEFGGGIHCGTQDVRRRGKCEDYFPTLRSSDMTSDEQLRSFE</sequence>
<accession>A0ABN9QGM4</accession>
<reference evidence="8" key="1">
    <citation type="submission" date="2023-10" db="EMBL/GenBank/DDBJ databases">
        <authorList>
            <person name="Chen Y."/>
            <person name="Shah S."/>
            <person name="Dougan E. K."/>
            <person name="Thang M."/>
            <person name="Chan C."/>
        </authorList>
    </citation>
    <scope>NUCLEOTIDE SEQUENCE [LARGE SCALE GENOMIC DNA]</scope>
</reference>
<evidence type="ECO:0000256" key="2">
    <source>
        <dbReference type="ARBA" id="ARBA00006943"/>
    </source>
</evidence>
<protein>
    <recommendedName>
        <fullName evidence="4">Glycine amidinotransferase, mitochondrial</fullName>
        <ecNumber evidence="3">2.1.4.1</ecNumber>
    </recommendedName>
    <alternativeName>
        <fullName evidence="6">L-arginine:glycine amidinotransferase</fullName>
    </alternativeName>
    <alternativeName>
        <fullName evidence="7">Transamidinase</fullName>
    </alternativeName>
</protein>
<comment type="pathway">
    <text evidence="1">Amine and polyamine biosynthesis; creatine biosynthesis; creatine from L-arginine and glycine: step 1/2.</text>
</comment>
<organism evidence="8 9">
    <name type="scientific">Prorocentrum cordatum</name>
    <dbReference type="NCBI Taxonomy" id="2364126"/>
    <lineage>
        <taxon>Eukaryota</taxon>
        <taxon>Sar</taxon>
        <taxon>Alveolata</taxon>
        <taxon>Dinophyceae</taxon>
        <taxon>Prorocentrales</taxon>
        <taxon>Prorocentraceae</taxon>
        <taxon>Prorocentrum</taxon>
    </lineage>
</organism>
<evidence type="ECO:0000256" key="3">
    <source>
        <dbReference type="ARBA" id="ARBA00012351"/>
    </source>
</evidence>
<proteinExistence type="inferred from homology"/>
<dbReference type="SUPFAM" id="SSF55909">
    <property type="entry name" value="Pentein"/>
    <property type="match status" value="1"/>
</dbReference>
<comment type="similarity">
    <text evidence="2">Belongs to the amidinotransferase family.</text>
</comment>
<evidence type="ECO:0000256" key="6">
    <source>
        <dbReference type="ARBA" id="ARBA00031403"/>
    </source>
</evidence>
<evidence type="ECO:0000256" key="7">
    <source>
        <dbReference type="ARBA" id="ARBA00033346"/>
    </source>
</evidence>
<comment type="caution">
    <text evidence="8">The sequence shown here is derived from an EMBL/GenBank/DDBJ whole genome shotgun (WGS) entry which is preliminary data.</text>
</comment>
<keyword evidence="5" id="KW-0808">Transferase</keyword>
<dbReference type="PANTHER" id="PTHR10488">
    <property type="entry name" value="GLYCINE AMIDINOTRANSFERASE, MITOCHONDRIAL"/>
    <property type="match status" value="1"/>
</dbReference>
<dbReference type="PANTHER" id="PTHR10488:SF1">
    <property type="entry name" value="GLYCINE AMIDINOTRANSFERASE, MITOCHONDRIAL"/>
    <property type="match status" value="1"/>
</dbReference>
<name>A0ABN9QGM4_9DINO</name>
<keyword evidence="9" id="KW-1185">Reference proteome</keyword>
<dbReference type="EMBL" id="CAUYUJ010003392">
    <property type="protein sequence ID" value="CAK0805138.1"/>
    <property type="molecule type" value="Genomic_DNA"/>
</dbReference>
<evidence type="ECO:0000256" key="4">
    <source>
        <dbReference type="ARBA" id="ARBA00016069"/>
    </source>
</evidence>
<dbReference type="Gene3D" id="3.75.10.10">
    <property type="entry name" value="L-arginine/glycine Amidinotransferase, Chain A"/>
    <property type="match status" value="1"/>
</dbReference>
<dbReference type="EC" id="2.1.4.1" evidence="3"/>
<evidence type="ECO:0000313" key="9">
    <source>
        <dbReference type="Proteomes" id="UP001189429"/>
    </source>
</evidence>
<evidence type="ECO:0000256" key="1">
    <source>
        <dbReference type="ARBA" id="ARBA00004858"/>
    </source>
</evidence>
<dbReference type="Proteomes" id="UP001189429">
    <property type="component" value="Unassembled WGS sequence"/>
</dbReference>
<evidence type="ECO:0000313" key="8">
    <source>
        <dbReference type="EMBL" id="CAK0805138.1"/>
    </source>
</evidence>